<gene>
    <name evidence="1" type="ORF">IV500_00600</name>
</gene>
<comment type="caution">
    <text evidence="1">The sequence shown here is derived from an EMBL/GenBank/DDBJ whole genome shotgun (WGS) entry which is preliminary data.</text>
</comment>
<organism evidence="1 2">
    <name type="scientific">Arthrobacter terrae</name>
    <dbReference type="NCBI Taxonomy" id="2935737"/>
    <lineage>
        <taxon>Bacteria</taxon>
        <taxon>Bacillati</taxon>
        <taxon>Actinomycetota</taxon>
        <taxon>Actinomycetes</taxon>
        <taxon>Micrococcales</taxon>
        <taxon>Micrococcaceae</taxon>
        <taxon>Arthrobacter</taxon>
    </lineage>
</organism>
<reference evidence="1 2" key="1">
    <citation type="submission" date="2020-11" db="EMBL/GenBank/DDBJ databases">
        <title>Arthrobacter antarcticus sp. nov., isolated from Antarctic Soil.</title>
        <authorList>
            <person name="Li J."/>
        </authorList>
    </citation>
    <scope>NUCLEOTIDE SEQUENCE [LARGE SCALE GENOMIC DNA]</scope>
    <source>
        <strain evidence="1 2">Z1-20</strain>
    </source>
</reference>
<dbReference type="RefSeq" id="WP_196394886.1">
    <property type="nucleotide sequence ID" value="NZ_JADNYM010000001.1"/>
</dbReference>
<keyword evidence="2" id="KW-1185">Reference proteome</keyword>
<dbReference type="Proteomes" id="UP000655366">
    <property type="component" value="Unassembled WGS sequence"/>
</dbReference>
<dbReference type="AlphaFoldDB" id="A0A931CK39"/>
<proteinExistence type="predicted"/>
<accession>A0A931CK39</accession>
<name>A0A931CK39_9MICC</name>
<protein>
    <submittedName>
        <fullName evidence="1">Uncharacterized protein</fullName>
    </submittedName>
</protein>
<evidence type="ECO:0000313" key="1">
    <source>
        <dbReference type="EMBL" id="MBG0737940.1"/>
    </source>
</evidence>
<evidence type="ECO:0000313" key="2">
    <source>
        <dbReference type="Proteomes" id="UP000655366"/>
    </source>
</evidence>
<dbReference type="EMBL" id="JADNYM010000001">
    <property type="protein sequence ID" value="MBG0737940.1"/>
    <property type="molecule type" value="Genomic_DNA"/>
</dbReference>
<sequence>MTGMIEEPGSTPGPTVPGDVTRLNPKDGLFLRGEHLDAIQSYARELAQMIGTGAGSGVVYGYTVSLDGENLRVEPGLAIDPQGRPLRSNAEAVLQLKDPPALDSSGNGFLVVEVGPAEWPSGHEKVYGEVCGDGCSGSGSAIQPWIGEGITVELVARSLEGLSTASSVLRRNRLASLYFDQERRNGHPWLQPDGGQPVIPVTGWNWNAGTPAAQPAHVPIAALLAVDGKWVLDVWTARRDMDGPPAKNVWQNRLSMRPWSIFMAQVLQFQAQLAAHAAELAQLDFDAEAFKTFEPLRELSLRLKLTRTQEAALGKDFLEKVAKAAKALPLTAVKTGKSLRAMGFEELPPAGYLPIPKAAPNVESAVRLLLGNRLDYRFRSCSADYVAVAVDESQHRDRIPLTEAKHQPEVDILVPQPPADGPDYGWVAFVHRSCCEVKEIPPAAEPVDVYFRRFEGGPGQLPTIYGNQKLEGDPAAELLYPPSDWAFPGNNYKVVNLFTDFLTSQALEPAQYNVYMVGLAAESRLPLIAVRASLLAASLDSGLLAPVFSFTRAAGQREAIVIAVEQIRGN</sequence>